<dbReference type="AlphaFoldDB" id="A0A067SBD6"/>
<protein>
    <submittedName>
        <fullName evidence="2">Uncharacterized protein</fullName>
    </submittedName>
</protein>
<evidence type="ECO:0000313" key="3">
    <source>
        <dbReference type="Proteomes" id="UP000027222"/>
    </source>
</evidence>
<organism evidence="2 3">
    <name type="scientific">Galerina marginata (strain CBS 339.88)</name>
    <dbReference type="NCBI Taxonomy" id="685588"/>
    <lineage>
        <taxon>Eukaryota</taxon>
        <taxon>Fungi</taxon>
        <taxon>Dikarya</taxon>
        <taxon>Basidiomycota</taxon>
        <taxon>Agaricomycotina</taxon>
        <taxon>Agaricomycetes</taxon>
        <taxon>Agaricomycetidae</taxon>
        <taxon>Agaricales</taxon>
        <taxon>Agaricineae</taxon>
        <taxon>Strophariaceae</taxon>
        <taxon>Galerina</taxon>
    </lineage>
</organism>
<sequence>MDGGPRTRTMSISCVFLALWSFFLCIYAPFRSTVILFFLFVTLNLTANANPGTISQYHVHIRPFSSSRCHFRLRRHCSW</sequence>
<reference evidence="3" key="1">
    <citation type="journal article" date="2014" name="Proc. Natl. Acad. Sci. U.S.A.">
        <title>Extensive sampling of basidiomycete genomes demonstrates inadequacy of the white-rot/brown-rot paradigm for wood decay fungi.</title>
        <authorList>
            <person name="Riley R."/>
            <person name="Salamov A.A."/>
            <person name="Brown D.W."/>
            <person name="Nagy L.G."/>
            <person name="Floudas D."/>
            <person name="Held B.W."/>
            <person name="Levasseur A."/>
            <person name="Lombard V."/>
            <person name="Morin E."/>
            <person name="Otillar R."/>
            <person name="Lindquist E.A."/>
            <person name="Sun H."/>
            <person name="LaButti K.M."/>
            <person name="Schmutz J."/>
            <person name="Jabbour D."/>
            <person name="Luo H."/>
            <person name="Baker S.E."/>
            <person name="Pisabarro A.G."/>
            <person name="Walton J.D."/>
            <person name="Blanchette R.A."/>
            <person name="Henrissat B."/>
            <person name="Martin F."/>
            <person name="Cullen D."/>
            <person name="Hibbett D.S."/>
            <person name="Grigoriev I.V."/>
        </authorList>
    </citation>
    <scope>NUCLEOTIDE SEQUENCE [LARGE SCALE GENOMIC DNA]</scope>
    <source>
        <strain evidence="3">CBS 339.88</strain>
    </source>
</reference>
<name>A0A067SBD6_GALM3</name>
<keyword evidence="1" id="KW-0472">Membrane</keyword>
<dbReference type="HOGENOM" id="CLU_2606214_0_0_1"/>
<gene>
    <name evidence="2" type="ORF">GALMADRAFT_1127086</name>
</gene>
<keyword evidence="1" id="KW-1133">Transmembrane helix</keyword>
<keyword evidence="3" id="KW-1185">Reference proteome</keyword>
<accession>A0A067SBD6</accession>
<evidence type="ECO:0000256" key="1">
    <source>
        <dbReference type="SAM" id="Phobius"/>
    </source>
</evidence>
<feature type="transmembrane region" description="Helical" evidence="1">
    <location>
        <begin position="12"/>
        <end position="41"/>
    </location>
</feature>
<evidence type="ECO:0000313" key="2">
    <source>
        <dbReference type="EMBL" id="KDR67272.1"/>
    </source>
</evidence>
<keyword evidence="1" id="KW-0812">Transmembrane</keyword>
<proteinExistence type="predicted"/>
<dbReference type="EMBL" id="KL142416">
    <property type="protein sequence ID" value="KDR67272.1"/>
    <property type="molecule type" value="Genomic_DNA"/>
</dbReference>
<dbReference type="Proteomes" id="UP000027222">
    <property type="component" value="Unassembled WGS sequence"/>
</dbReference>